<evidence type="ECO:0000313" key="1">
    <source>
        <dbReference type="EMBL" id="KAG5378490.1"/>
    </source>
</evidence>
<evidence type="ECO:0000313" key="2">
    <source>
        <dbReference type="Proteomes" id="UP000823674"/>
    </source>
</evidence>
<organism evidence="1 2">
    <name type="scientific">Brassica rapa subsp. trilocularis</name>
    <dbReference type="NCBI Taxonomy" id="1813537"/>
    <lineage>
        <taxon>Eukaryota</taxon>
        <taxon>Viridiplantae</taxon>
        <taxon>Streptophyta</taxon>
        <taxon>Embryophyta</taxon>
        <taxon>Tracheophyta</taxon>
        <taxon>Spermatophyta</taxon>
        <taxon>Magnoliopsida</taxon>
        <taxon>eudicotyledons</taxon>
        <taxon>Gunneridae</taxon>
        <taxon>Pentapetalae</taxon>
        <taxon>rosids</taxon>
        <taxon>malvids</taxon>
        <taxon>Brassicales</taxon>
        <taxon>Brassicaceae</taxon>
        <taxon>Brassiceae</taxon>
        <taxon>Brassica</taxon>
    </lineage>
</organism>
<gene>
    <name evidence="1" type="primary">A07g503740.1_BraROA</name>
    <name evidence="1" type="ORF">IGI04_026332</name>
</gene>
<protein>
    <recommendedName>
        <fullName evidence="3">RNase H type-1 domain-containing protein</fullName>
    </recommendedName>
</protein>
<dbReference type="Proteomes" id="UP000823674">
    <property type="component" value="Chromosome A07"/>
</dbReference>
<evidence type="ECO:0008006" key="3">
    <source>
        <dbReference type="Google" id="ProtNLM"/>
    </source>
</evidence>
<keyword evidence="2" id="KW-1185">Reference proteome</keyword>
<sequence length="75" mass="8600">MDSGENIQLMGTRNFSRCESALHSEVEALLWVMENLLQHSPCKSFGTDCRELIAMIKKPKEWPSFATELEKIETL</sequence>
<accession>A0ABQ7KYD5</accession>
<comment type="caution">
    <text evidence="1">The sequence shown here is derived from an EMBL/GenBank/DDBJ whole genome shotgun (WGS) entry which is preliminary data.</text>
</comment>
<reference evidence="1 2" key="1">
    <citation type="submission" date="2021-03" db="EMBL/GenBank/DDBJ databases">
        <authorList>
            <person name="King G.J."/>
            <person name="Bancroft I."/>
            <person name="Baten A."/>
            <person name="Bloomfield J."/>
            <person name="Borpatragohain P."/>
            <person name="He Z."/>
            <person name="Irish N."/>
            <person name="Irwin J."/>
            <person name="Liu K."/>
            <person name="Mauleon R.P."/>
            <person name="Moore J."/>
            <person name="Morris R."/>
            <person name="Ostergaard L."/>
            <person name="Wang B."/>
            <person name="Wells R."/>
        </authorList>
    </citation>
    <scope>NUCLEOTIDE SEQUENCE [LARGE SCALE GENOMIC DNA]</scope>
    <source>
        <strain evidence="1">R-o-18</strain>
        <tissue evidence="1">Leaf</tissue>
    </source>
</reference>
<dbReference type="EMBL" id="JADBGQ010000009">
    <property type="protein sequence ID" value="KAG5378490.1"/>
    <property type="molecule type" value="Genomic_DNA"/>
</dbReference>
<proteinExistence type="predicted"/>
<name>A0ABQ7KYD5_BRACM</name>